<evidence type="ECO:0000313" key="3">
    <source>
        <dbReference type="EMBL" id="KAK4099248.1"/>
    </source>
</evidence>
<gene>
    <name evidence="3" type="ORF">N658DRAFT_517506</name>
</gene>
<evidence type="ECO:0000313" key="4">
    <source>
        <dbReference type="Proteomes" id="UP001305647"/>
    </source>
</evidence>
<sequence>MARTTLPTFPLIVFGVIEPALLTWAYIEGMRDPALYFLKQVPDSTTTGTGFSPEALGVTLQLVNVLLLLAPMAVVACFSRDPATAKGYLFAVALADYGHIYATYRAVGADVFFNPSRWNDMVGANIVSSAVLNVLRLLTLLGVFGPVVARDRDAEGGGKKKAL</sequence>
<protein>
    <recommendedName>
        <fullName evidence="2">DUF7704 domain-containing protein</fullName>
    </recommendedName>
</protein>
<reference evidence="3" key="2">
    <citation type="submission" date="2023-05" db="EMBL/GenBank/DDBJ databases">
        <authorList>
            <consortium name="Lawrence Berkeley National Laboratory"/>
            <person name="Steindorff A."/>
            <person name="Hensen N."/>
            <person name="Bonometti L."/>
            <person name="Westerberg I."/>
            <person name="Brannstrom I.O."/>
            <person name="Guillou S."/>
            <person name="Cros-Aarteil S."/>
            <person name="Calhoun S."/>
            <person name="Haridas S."/>
            <person name="Kuo A."/>
            <person name="Mondo S."/>
            <person name="Pangilinan J."/>
            <person name="Riley R."/>
            <person name="Labutti K."/>
            <person name="Andreopoulos B."/>
            <person name="Lipzen A."/>
            <person name="Chen C."/>
            <person name="Yanf M."/>
            <person name="Daum C."/>
            <person name="Ng V."/>
            <person name="Clum A."/>
            <person name="Ohm R."/>
            <person name="Martin F."/>
            <person name="Silar P."/>
            <person name="Natvig D."/>
            <person name="Lalanne C."/>
            <person name="Gautier V."/>
            <person name="Ament-Velasquez S.L."/>
            <person name="Kruys A."/>
            <person name="Hutchinson M.I."/>
            <person name="Powell A.J."/>
            <person name="Barry K."/>
            <person name="Miller A.N."/>
            <person name="Grigoriev I.V."/>
            <person name="Debuchy R."/>
            <person name="Gladieux P."/>
            <person name="Thoren M.H."/>
            <person name="Johannesson H."/>
        </authorList>
    </citation>
    <scope>NUCLEOTIDE SEQUENCE</scope>
    <source>
        <strain evidence="3">CBS 757.83</strain>
    </source>
</reference>
<keyword evidence="4" id="KW-1185">Reference proteome</keyword>
<dbReference type="InterPro" id="IPR056121">
    <property type="entry name" value="DUF7704"/>
</dbReference>
<evidence type="ECO:0000256" key="1">
    <source>
        <dbReference type="SAM" id="Phobius"/>
    </source>
</evidence>
<dbReference type="EMBL" id="MU863651">
    <property type="protein sequence ID" value="KAK4099248.1"/>
    <property type="molecule type" value="Genomic_DNA"/>
</dbReference>
<feature type="transmembrane region" description="Helical" evidence="1">
    <location>
        <begin position="88"/>
        <end position="106"/>
    </location>
</feature>
<feature type="domain" description="DUF7704" evidence="2">
    <location>
        <begin position="4"/>
        <end position="146"/>
    </location>
</feature>
<feature type="transmembrane region" description="Helical" evidence="1">
    <location>
        <begin position="55"/>
        <end position="76"/>
    </location>
</feature>
<feature type="transmembrane region" description="Helical" evidence="1">
    <location>
        <begin position="7"/>
        <end position="27"/>
    </location>
</feature>
<feature type="transmembrane region" description="Helical" evidence="1">
    <location>
        <begin position="126"/>
        <end position="149"/>
    </location>
</feature>
<keyword evidence="1" id="KW-0472">Membrane</keyword>
<dbReference type="AlphaFoldDB" id="A0AAN6PWU1"/>
<dbReference type="PANTHER" id="PTHR37019:SF2">
    <property type="entry name" value="EXPERA DOMAIN-CONTAINING PROTEIN"/>
    <property type="match status" value="1"/>
</dbReference>
<reference evidence="3" key="1">
    <citation type="journal article" date="2023" name="Mol. Phylogenet. Evol.">
        <title>Genome-scale phylogeny and comparative genomics of the fungal order Sordariales.</title>
        <authorList>
            <person name="Hensen N."/>
            <person name="Bonometti L."/>
            <person name="Westerberg I."/>
            <person name="Brannstrom I.O."/>
            <person name="Guillou S."/>
            <person name="Cros-Aarteil S."/>
            <person name="Calhoun S."/>
            <person name="Haridas S."/>
            <person name="Kuo A."/>
            <person name="Mondo S."/>
            <person name="Pangilinan J."/>
            <person name="Riley R."/>
            <person name="LaButti K."/>
            <person name="Andreopoulos B."/>
            <person name="Lipzen A."/>
            <person name="Chen C."/>
            <person name="Yan M."/>
            <person name="Daum C."/>
            <person name="Ng V."/>
            <person name="Clum A."/>
            <person name="Steindorff A."/>
            <person name="Ohm R.A."/>
            <person name="Martin F."/>
            <person name="Silar P."/>
            <person name="Natvig D.O."/>
            <person name="Lalanne C."/>
            <person name="Gautier V."/>
            <person name="Ament-Velasquez S.L."/>
            <person name="Kruys A."/>
            <person name="Hutchinson M.I."/>
            <person name="Powell A.J."/>
            <person name="Barry K."/>
            <person name="Miller A.N."/>
            <person name="Grigoriev I.V."/>
            <person name="Debuchy R."/>
            <person name="Gladieux P."/>
            <person name="Hiltunen Thoren M."/>
            <person name="Johannesson H."/>
        </authorList>
    </citation>
    <scope>NUCLEOTIDE SEQUENCE</scope>
    <source>
        <strain evidence="3">CBS 757.83</strain>
    </source>
</reference>
<keyword evidence="1" id="KW-1133">Transmembrane helix</keyword>
<keyword evidence="1" id="KW-0812">Transmembrane</keyword>
<proteinExistence type="predicted"/>
<comment type="caution">
    <text evidence="3">The sequence shown here is derived from an EMBL/GenBank/DDBJ whole genome shotgun (WGS) entry which is preliminary data.</text>
</comment>
<dbReference type="Pfam" id="PF24803">
    <property type="entry name" value="DUF7704"/>
    <property type="match status" value="1"/>
</dbReference>
<dbReference type="Proteomes" id="UP001305647">
    <property type="component" value="Unassembled WGS sequence"/>
</dbReference>
<accession>A0AAN6PWU1</accession>
<evidence type="ECO:0000259" key="2">
    <source>
        <dbReference type="Pfam" id="PF24803"/>
    </source>
</evidence>
<dbReference type="PANTHER" id="PTHR37019">
    <property type="entry name" value="CHROMOSOME 1, WHOLE GENOME SHOTGUN SEQUENCE"/>
    <property type="match status" value="1"/>
</dbReference>
<name>A0AAN6PWU1_9PEZI</name>
<organism evidence="3 4">
    <name type="scientific">Parathielavia hyrcaniae</name>
    <dbReference type="NCBI Taxonomy" id="113614"/>
    <lineage>
        <taxon>Eukaryota</taxon>
        <taxon>Fungi</taxon>
        <taxon>Dikarya</taxon>
        <taxon>Ascomycota</taxon>
        <taxon>Pezizomycotina</taxon>
        <taxon>Sordariomycetes</taxon>
        <taxon>Sordariomycetidae</taxon>
        <taxon>Sordariales</taxon>
        <taxon>Chaetomiaceae</taxon>
        <taxon>Parathielavia</taxon>
    </lineage>
</organism>